<keyword evidence="3" id="KW-1185">Reference proteome</keyword>
<proteinExistence type="predicted"/>
<accession>A0A0D8YAK4</accession>
<dbReference type="STRING" id="29172.A0A0D8YAK4"/>
<protein>
    <recommendedName>
        <fullName evidence="4">DB module</fullName>
    </recommendedName>
</protein>
<dbReference type="PANTHER" id="PTHR34401">
    <property type="entry name" value="PROTEIN CBG12388-RELATED"/>
    <property type="match status" value="1"/>
</dbReference>
<reference evidence="2 3" key="1">
    <citation type="submission" date="2013-11" db="EMBL/GenBank/DDBJ databases">
        <title>Draft genome of the bovine lungworm Dictyocaulus viviparus.</title>
        <authorList>
            <person name="Mitreva M."/>
        </authorList>
    </citation>
    <scope>NUCLEOTIDE SEQUENCE [LARGE SCALE GENOMIC DNA]</scope>
    <source>
        <strain evidence="2 3">HannoverDv2000</strain>
    </source>
</reference>
<evidence type="ECO:0008006" key="4">
    <source>
        <dbReference type="Google" id="ProtNLM"/>
    </source>
</evidence>
<organism evidence="2 3">
    <name type="scientific">Dictyocaulus viviparus</name>
    <name type="common">Bovine lungworm</name>
    <dbReference type="NCBI Taxonomy" id="29172"/>
    <lineage>
        <taxon>Eukaryota</taxon>
        <taxon>Metazoa</taxon>
        <taxon>Ecdysozoa</taxon>
        <taxon>Nematoda</taxon>
        <taxon>Chromadorea</taxon>
        <taxon>Rhabditida</taxon>
        <taxon>Rhabditina</taxon>
        <taxon>Rhabditomorpha</taxon>
        <taxon>Strongyloidea</taxon>
        <taxon>Metastrongylidae</taxon>
        <taxon>Dictyocaulus</taxon>
    </lineage>
</organism>
<evidence type="ECO:0000313" key="3">
    <source>
        <dbReference type="Proteomes" id="UP000053766"/>
    </source>
</evidence>
<dbReference type="Proteomes" id="UP000053766">
    <property type="component" value="Unassembled WGS sequence"/>
</dbReference>
<evidence type="ECO:0000256" key="1">
    <source>
        <dbReference type="SAM" id="SignalP"/>
    </source>
</evidence>
<dbReference type="AlphaFoldDB" id="A0A0D8YAK4"/>
<dbReference type="EMBL" id="KN716179">
    <property type="protein sequence ID" value="KJH51626.1"/>
    <property type="molecule type" value="Genomic_DNA"/>
</dbReference>
<gene>
    <name evidence="2" type="ORF">DICVIV_02162</name>
</gene>
<dbReference type="PANTHER" id="PTHR34401:SF3">
    <property type="entry name" value="DB DOMAIN-CONTAINING PROTEIN"/>
    <property type="match status" value="1"/>
</dbReference>
<sequence length="206" mass="22465">MLLSIVLFGLICFVRSQLIRECTCDEFEPCKKSTIHSVMQCADQCQSHITSLGASYPAARKCLHSKEDLLNAVMKCESAEFANACAKGPGGKVPKRYPETLRIAAYSELNAMLARSGIQNQAKEYMAAGKKFLACISRCSERGGGNCFKKLGCGLALPPDNVIVQTTKKCAIRNGFNTQAVQEMCHCMAKAGVRNLERICSKIQVS</sequence>
<feature type="signal peptide" evidence="1">
    <location>
        <begin position="1"/>
        <end position="16"/>
    </location>
</feature>
<dbReference type="OrthoDB" id="5833681at2759"/>
<name>A0A0D8YAK4_DICVI</name>
<evidence type="ECO:0000313" key="2">
    <source>
        <dbReference type="EMBL" id="KJH51626.1"/>
    </source>
</evidence>
<keyword evidence="1" id="KW-0732">Signal</keyword>
<reference evidence="3" key="2">
    <citation type="journal article" date="2016" name="Sci. Rep.">
        <title>Dictyocaulus viviparus genome, variome and transcriptome elucidate lungworm biology and support future intervention.</title>
        <authorList>
            <person name="McNulty S.N."/>
            <person name="Strube C."/>
            <person name="Rosa B.A."/>
            <person name="Martin J.C."/>
            <person name="Tyagi R."/>
            <person name="Choi Y.J."/>
            <person name="Wang Q."/>
            <person name="Hallsworth Pepin K."/>
            <person name="Zhang X."/>
            <person name="Ozersky P."/>
            <person name="Wilson R.K."/>
            <person name="Sternberg P.W."/>
            <person name="Gasser R.B."/>
            <person name="Mitreva M."/>
        </authorList>
    </citation>
    <scope>NUCLEOTIDE SEQUENCE [LARGE SCALE GENOMIC DNA]</scope>
    <source>
        <strain evidence="3">HannoverDv2000</strain>
    </source>
</reference>
<feature type="chain" id="PRO_5002336526" description="DB module" evidence="1">
    <location>
        <begin position="17"/>
        <end position="206"/>
    </location>
</feature>